<keyword evidence="2" id="KW-1185">Reference proteome</keyword>
<protein>
    <submittedName>
        <fullName evidence="1">Uncharacterized protein</fullName>
    </submittedName>
</protein>
<dbReference type="KEGG" id="dti:Desti_4998"/>
<sequence length="144" mass="16902">MKENSMSVHVGVSEFRKAYLDHLKSSRLTQNENRSKLLLLFYATECGLKWLLMRDIYKIARTESVLKKQLFWGHDLLEFAKEAKIGKNFFTGGSVFKIRDRNNPCTCSLKELHQVWRYGKELDPVDEQNASIMLKNICQWLSKK</sequence>
<dbReference type="STRING" id="706587.Desti_4998"/>
<accession>I4CDG9</accession>
<dbReference type="AlphaFoldDB" id="I4CDG9"/>
<gene>
    <name evidence="1" type="ordered locus">Desti_4998</name>
</gene>
<dbReference type="EMBL" id="CP003360">
    <property type="protein sequence ID" value="AFM27610.1"/>
    <property type="molecule type" value="Genomic_DNA"/>
</dbReference>
<organism evidence="1 2">
    <name type="scientific">Desulfomonile tiedjei (strain ATCC 49306 / DSM 6799 / DCB-1)</name>
    <dbReference type="NCBI Taxonomy" id="706587"/>
    <lineage>
        <taxon>Bacteria</taxon>
        <taxon>Pseudomonadati</taxon>
        <taxon>Thermodesulfobacteriota</taxon>
        <taxon>Desulfomonilia</taxon>
        <taxon>Desulfomonilales</taxon>
        <taxon>Desulfomonilaceae</taxon>
        <taxon>Desulfomonile</taxon>
    </lineage>
</organism>
<reference evidence="2" key="1">
    <citation type="submission" date="2012-06" db="EMBL/GenBank/DDBJ databases">
        <title>Complete sequence of chromosome of Desulfomonile tiedjei DSM 6799.</title>
        <authorList>
            <person name="Lucas S."/>
            <person name="Copeland A."/>
            <person name="Lapidus A."/>
            <person name="Glavina del Rio T."/>
            <person name="Dalin E."/>
            <person name="Tice H."/>
            <person name="Bruce D."/>
            <person name="Goodwin L."/>
            <person name="Pitluck S."/>
            <person name="Peters L."/>
            <person name="Ovchinnikova G."/>
            <person name="Zeytun A."/>
            <person name="Lu M."/>
            <person name="Kyrpides N."/>
            <person name="Mavromatis K."/>
            <person name="Ivanova N."/>
            <person name="Brettin T."/>
            <person name="Detter J.C."/>
            <person name="Han C."/>
            <person name="Larimer F."/>
            <person name="Land M."/>
            <person name="Hauser L."/>
            <person name="Markowitz V."/>
            <person name="Cheng J.-F."/>
            <person name="Hugenholtz P."/>
            <person name="Woyke T."/>
            <person name="Wu D."/>
            <person name="Spring S."/>
            <person name="Schroeder M."/>
            <person name="Brambilla E."/>
            <person name="Klenk H.-P."/>
            <person name="Eisen J.A."/>
        </authorList>
    </citation>
    <scope>NUCLEOTIDE SEQUENCE [LARGE SCALE GENOMIC DNA]</scope>
    <source>
        <strain evidence="2">ATCC 49306 / DSM 6799 / DCB-1</strain>
    </source>
</reference>
<dbReference type="HOGENOM" id="CLU_130262_0_0_7"/>
<proteinExistence type="predicted"/>
<evidence type="ECO:0000313" key="2">
    <source>
        <dbReference type="Proteomes" id="UP000006055"/>
    </source>
</evidence>
<name>I4CDG9_DESTA</name>
<evidence type="ECO:0000313" key="1">
    <source>
        <dbReference type="EMBL" id="AFM27610.1"/>
    </source>
</evidence>
<dbReference type="Proteomes" id="UP000006055">
    <property type="component" value="Chromosome"/>
</dbReference>